<keyword evidence="1" id="KW-0547">Nucleotide-binding</keyword>
<dbReference type="Gene3D" id="1.20.120.1240">
    <property type="entry name" value="Dynamin, middle domain"/>
    <property type="match status" value="1"/>
</dbReference>
<protein>
    <submittedName>
        <fullName evidence="5">P-loop containing nucleoside triphosphate hydrolase protein</fullName>
    </submittedName>
</protein>
<dbReference type="AlphaFoldDB" id="A0A5C3LH59"/>
<dbReference type="STRING" id="68775.A0A5C3LH59"/>
<evidence type="ECO:0000313" key="5">
    <source>
        <dbReference type="EMBL" id="TFK32042.1"/>
    </source>
</evidence>
<dbReference type="GO" id="GO:0006897">
    <property type="term" value="P:endocytosis"/>
    <property type="evidence" value="ECO:0007669"/>
    <property type="project" value="TreeGrafter"/>
</dbReference>
<dbReference type="InterPro" id="IPR001401">
    <property type="entry name" value="Dynamin_GTPase"/>
</dbReference>
<evidence type="ECO:0000256" key="2">
    <source>
        <dbReference type="ARBA" id="ARBA00023134"/>
    </source>
</evidence>
<keyword evidence="6" id="KW-1185">Reference proteome</keyword>
<dbReference type="GO" id="GO:0016559">
    <property type="term" value="P:peroxisome fission"/>
    <property type="evidence" value="ECO:0007669"/>
    <property type="project" value="TreeGrafter"/>
</dbReference>
<dbReference type="SMART" id="SM00053">
    <property type="entry name" value="DYNc"/>
    <property type="match status" value="1"/>
</dbReference>
<evidence type="ECO:0000259" key="4">
    <source>
        <dbReference type="PROSITE" id="PS51718"/>
    </source>
</evidence>
<proteinExistence type="predicted"/>
<dbReference type="EMBL" id="ML213689">
    <property type="protein sequence ID" value="TFK32042.1"/>
    <property type="molecule type" value="Genomic_DNA"/>
</dbReference>
<accession>A0A5C3LH59</accession>
<dbReference type="Pfam" id="PF01031">
    <property type="entry name" value="Dynamin_M"/>
    <property type="match status" value="1"/>
</dbReference>
<feature type="domain" description="Dynamin-type G" evidence="4">
    <location>
        <begin position="2"/>
        <end position="325"/>
    </location>
</feature>
<dbReference type="Proteomes" id="UP000308652">
    <property type="component" value="Unassembled WGS sequence"/>
</dbReference>
<dbReference type="InterPro" id="IPR027417">
    <property type="entry name" value="P-loop_NTPase"/>
</dbReference>
<evidence type="ECO:0000313" key="6">
    <source>
        <dbReference type="Proteomes" id="UP000308652"/>
    </source>
</evidence>
<dbReference type="CDD" id="cd08771">
    <property type="entry name" value="DLP_1"/>
    <property type="match status" value="1"/>
</dbReference>
<dbReference type="InterPro" id="IPR003130">
    <property type="entry name" value="GED"/>
</dbReference>
<dbReference type="InterPro" id="IPR030381">
    <property type="entry name" value="G_DYNAMIN_dom"/>
</dbReference>
<keyword evidence="5" id="KW-0378">Hydrolase</keyword>
<dbReference type="Pfam" id="PF02212">
    <property type="entry name" value="GED"/>
    <property type="match status" value="1"/>
</dbReference>
<dbReference type="Gene3D" id="3.40.50.300">
    <property type="entry name" value="P-loop containing nucleotide triphosphate hydrolases"/>
    <property type="match status" value="1"/>
</dbReference>
<gene>
    <name evidence="5" type="ORF">BDQ12DRAFT_617783</name>
</gene>
<dbReference type="Pfam" id="PF00350">
    <property type="entry name" value="Dynamin_N"/>
    <property type="match status" value="1"/>
</dbReference>
<dbReference type="InterPro" id="IPR045063">
    <property type="entry name" value="Dynamin_N"/>
</dbReference>
<dbReference type="GO" id="GO:0016020">
    <property type="term" value="C:membrane"/>
    <property type="evidence" value="ECO:0007669"/>
    <property type="project" value="TreeGrafter"/>
</dbReference>
<dbReference type="GO" id="GO:0008017">
    <property type="term" value="F:microtubule binding"/>
    <property type="evidence" value="ECO:0007669"/>
    <property type="project" value="TreeGrafter"/>
</dbReference>
<dbReference type="InterPro" id="IPR020850">
    <property type="entry name" value="GED_dom"/>
</dbReference>
<dbReference type="GO" id="GO:0005874">
    <property type="term" value="C:microtubule"/>
    <property type="evidence" value="ECO:0007669"/>
    <property type="project" value="TreeGrafter"/>
</dbReference>
<dbReference type="InterPro" id="IPR022812">
    <property type="entry name" value="Dynamin"/>
</dbReference>
<organism evidence="5 6">
    <name type="scientific">Crucibulum laeve</name>
    <dbReference type="NCBI Taxonomy" id="68775"/>
    <lineage>
        <taxon>Eukaryota</taxon>
        <taxon>Fungi</taxon>
        <taxon>Dikarya</taxon>
        <taxon>Basidiomycota</taxon>
        <taxon>Agaricomycotina</taxon>
        <taxon>Agaricomycetes</taxon>
        <taxon>Agaricomycetidae</taxon>
        <taxon>Agaricales</taxon>
        <taxon>Agaricineae</taxon>
        <taxon>Nidulariaceae</taxon>
        <taxon>Crucibulum</taxon>
    </lineage>
</organism>
<sequence length="667" mass="75361">MFFDLPRIAVIGGQSAGKSSLVEGVSGINVPRDSGTCTSRCPIECTMSSSSTSWSCSIALRIEYDPFGARLAASTTLAFGTEITDKAQVEIWLRRAQAAVLSPHLSPEDFYTKTEAELKHATATDDKMLTFSKNVVCVHVNDPDVTDLSFIDLPGLIQNSDPQAIDLVRDLVVSHIKGENTLILITIPMSDDLENQQAVVLARNEDPDGERTIGSASNTDIGILTKPDTLGTGDLGARRKWKDILDGRYSNIKHHLKHGYYCVRLPNDEERGNDISRVESNRLASEFFDSTSPWNEVAERNRFGIPNFVDDISRLLVKLIANNLPKLRQNVESLLHDCTRDLDALPPLPSRDPVTEILLRINEFCSEFAKAVHGEKHKHLVQASRERYAQFKTDILKTSPDFRPFVDHRHYRHPGSPDGEFTGTESAVPAKNLMDVREVIAKSIGWELPGHVPFEATKKLILEFTRLWRAPSLECFNDVFRFASNLLEELIPTHFGQFGSLEKYVRSLVRGQLERSKETGLLILNKMLDLESEPLFTQNSHYIQASEEKWLQFYQNQMSSKQTLSKDEYHNELVVMANVCAYFQVGYKRIIDYVPLTIEHELNQELASQLPKTLLLSLFEDPNATEKMKELLGEDPVLTAKRESLEDRRMRLLQIKEKLDGLKHTSV</sequence>
<evidence type="ECO:0000256" key="1">
    <source>
        <dbReference type="ARBA" id="ARBA00022741"/>
    </source>
</evidence>
<dbReference type="PROSITE" id="PS51718">
    <property type="entry name" value="G_DYNAMIN_2"/>
    <property type="match status" value="1"/>
</dbReference>
<name>A0A5C3LH59_9AGAR</name>
<dbReference type="GO" id="GO:0003924">
    <property type="term" value="F:GTPase activity"/>
    <property type="evidence" value="ECO:0007669"/>
    <property type="project" value="InterPro"/>
</dbReference>
<dbReference type="InterPro" id="IPR000375">
    <property type="entry name" value="Dynamin_stalk"/>
</dbReference>
<keyword evidence="2" id="KW-0342">GTP-binding</keyword>
<dbReference type="PROSITE" id="PS51388">
    <property type="entry name" value="GED"/>
    <property type="match status" value="1"/>
</dbReference>
<reference evidence="5 6" key="1">
    <citation type="journal article" date="2019" name="Nat. Ecol. Evol.">
        <title>Megaphylogeny resolves global patterns of mushroom evolution.</title>
        <authorList>
            <person name="Varga T."/>
            <person name="Krizsan K."/>
            <person name="Foldi C."/>
            <person name="Dima B."/>
            <person name="Sanchez-Garcia M."/>
            <person name="Sanchez-Ramirez S."/>
            <person name="Szollosi G.J."/>
            <person name="Szarkandi J.G."/>
            <person name="Papp V."/>
            <person name="Albert L."/>
            <person name="Andreopoulos W."/>
            <person name="Angelini C."/>
            <person name="Antonin V."/>
            <person name="Barry K.W."/>
            <person name="Bougher N.L."/>
            <person name="Buchanan P."/>
            <person name="Buyck B."/>
            <person name="Bense V."/>
            <person name="Catcheside P."/>
            <person name="Chovatia M."/>
            <person name="Cooper J."/>
            <person name="Damon W."/>
            <person name="Desjardin D."/>
            <person name="Finy P."/>
            <person name="Geml J."/>
            <person name="Haridas S."/>
            <person name="Hughes K."/>
            <person name="Justo A."/>
            <person name="Karasinski D."/>
            <person name="Kautmanova I."/>
            <person name="Kiss B."/>
            <person name="Kocsube S."/>
            <person name="Kotiranta H."/>
            <person name="LaButti K.M."/>
            <person name="Lechner B.E."/>
            <person name="Liimatainen K."/>
            <person name="Lipzen A."/>
            <person name="Lukacs Z."/>
            <person name="Mihaltcheva S."/>
            <person name="Morgado L.N."/>
            <person name="Niskanen T."/>
            <person name="Noordeloos M.E."/>
            <person name="Ohm R.A."/>
            <person name="Ortiz-Santana B."/>
            <person name="Ovrebo C."/>
            <person name="Racz N."/>
            <person name="Riley R."/>
            <person name="Savchenko A."/>
            <person name="Shiryaev A."/>
            <person name="Soop K."/>
            <person name="Spirin V."/>
            <person name="Szebenyi C."/>
            <person name="Tomsovsky M."/>
            <person name="Tulloss R.E."/>
            <person name="Uehling J."/>
            <person name="Grigoriev I.V."/>
            <person name="Vagvolgyi C."/>
            <person name="Papp T."/>
            <person name="Martin F.M."/>
            <person name="Miettinen O."/>
            <person name="Hibbett D.S."/>
            <person name="Nagy L.G."/>
        </authorList>
    </citation>
    <scope>NUCLEOTIDE SEQUENCE [LARGE SCALE GENOMIC DNA]</scope>
    <source>
        <strain evidence="5 6">CBS 166.37</strain>
    </source>
</reference>
<dbReference type="GO" id="GO:0048312">
    <property type="term" value="P:intracellular distribution of mitochondria"/>
    <property type="evidence" value="ECO:0007669"/>
    <property type="project" value="TreeGrafter"/>
</dbReference>
<evidence type="ECO:0000259" key="3">
    <source>
        <dbReference type="PROSITE" id="PS51388"/>
    </source>
</evidence>
<dbReference type="OrthoDB" id="5061070at2759"/>
<dbReference type="GO" id="GO:0005739">
    <property type="term" value="C:mitochondrion"/>
    <property type="evidence" value="ECO:0007669"/>
    <property type="project" value="TreeGrafter"/>
</dbReference>
<dbReference type="SUPFAM" id="SSF52540">
    <property type="entry name" value="P-loop containing nucleoside triphosphate hydrolases"/>
    <property type="match status" value="1"/>
</dbReference>
<dbReference type="GO" id="GO:0005525">
    <property type="term" value="F:GTP binding"/>
    <property type="evidence" value="ECO:0007669"/>
    <property type="project" value="InterPro"/>
</dbReference>
<dbReference type="GO" id="GO:0000266">
    <property type="term" value="P:mitochondrial fission"/>
    <property type="evidence" value="ECO:0007669"/>
    <property type="project" value="TreeGrafter"/>
</dbReference>
<dbReference type="PRINTS" id="PR00195">
    <property type="entry name" value="DYNAMIN"/>
</dbReference>
<dbReference type="PANTHER" id="PTHR11566">
    <property type="entry name" value="DYNAMIN"/>
    <property type="match status" value="1"/>
</dbReference>
<dbReference type="PANTHER" id="PTHR11566:SF21">
    <property type="entry name" value="DYNAMIN RELATED PROTEIN 1, ISOFORM A"/>
    <property type="match status" value="1"/>
</dbReference>
<feature type="domain" description="GED" evidence="3">
    <location>
        <begin position="572"/>
        <end position="667"/>
    </location>
</feature>